<feature type="compositionally biased region" description="Basic and acidic residues" evidence="2">
    <location>
        <begin position="158"/>
        <end position="174"/>
    </location>
</feature>
<name>A0A8J0U3W0_XENLA</name>
<accession>A0A8J0U3W0</accession>
<evidence type="ECO:0000313" key="5">
    <source>
        <dbReference type="Xenbase" id="XB-GENE-17335062"/>
    </source>
</evidence>
<keyword evidence="3" id="KW-1185">Reference proteome</keyword>
<evidence type="ECO:0000256" key="2">
    <source>
        <dbReference type="SAM" id="MobiDB-lite"/>
    </source>
</evidence>
<sequence>MSLTVQSQIVRLGPGARVIPRLEVTRRDSYSPARRPQWLLSALTHHFGLDRGVENEIIVLATGLDQYLQEVFHHLDWGAQETIPGADFRALCHVLGQEECEGLLDNLPGQLTFRQFHARLCGYFSGKSASDTVRFPCGTDTELIQTQIRLRSPRRRRDPPPRSRLESDAERSLEQENSSLRELVEDLRAALQSSDARCLALQVGLRKSQTAEGGGATSDSRVLTHTYTLTQHVEHVEQVVQRVSLIQNSSDVQIQELIRINQELEEELGRSQECLAQGEELSRRMKEEQVEMRRRAGEARQVVLTCFMKVKELEEKSNKVPLLQMRLKQLEIELQHSRAEVRDLQQNRNRCLRLHHFAPPQGRTTPSEDEDSVFIGEDQVFRSVEGQAASDEEEEDWATEQQHPAGVTDRIFPSGSGWDERIMKSLGPCAGGSDTIDYGNVTLLLMERIDQLTGKLQQKDQEMRRLETDLHQMKEPLVEELEKKMEETEFLRSELQMLETERVRLSLVEEKLLDVLELLEKVRNRKISKRHLGKLLVSALESRGEPGKDEALELLKSLHNELCEAWRSPELYKSAAEQQPMGGSLVISC</sequence>
<dbReference type="AGR" id="Xenbase:XB-GENE-17335062"/>
<dbReference type="InterPro" id="IPR011992">
    <property type="entry name" value="EF-hand-dom_pair"/>
</dbReference>
<gene>
    <name evidence="4 5" type="primary">efcc1.S</name>
</gene>
<dbReference type="InterPro" id="IPR031601">
    <property type="entry name" value="CCD48"/>
</dbReference>
<organism evidence="3 4">
    <name type="scientific">Xenopus laevis</name>
    <name type="common">African clawed frog</name>
    <dbReference type="NCBI Taxonomy" id="8355"/>
    <lineage>
        <taxon>Eukaryota</taxon>
        <taxon>Metazoa</taxon>
        <taxon>Chordata</taxon>
        <taxon>Craniata</taxon>
        <taxon>Vertebrata</taxon>
        <taxon>Euteleostomi</taxon>
        <taxon>Amphibia</taxon>
        <taxon>Batrachia</taxon>
        <taxon>Anura</taxon>
        <taxon>Pipoidea</taxon>
        <taxon>Pipidae</taxon>
        <taxon>Xenopodinae</taxon>
        <taxon>Xenopus</taxon>
        <taxon>Xenopus</taxon>
    </lineage>
</organism>
<keyword evidence="1" id="KW-0175">Coiled coil</keyword>
<dbReference type="GeneID" id="108704389"/>
<dbReference type="Pfam" id="PF15799">
    <property type="entry name" value="CCD48"/>
    <property type="match status" value="3"/>
</dbReference>
<evidence type="ECO:0000313" key="3">
    <source>
        <dbReference type="Proteomes" id="UP000186698"/>
    </source>
</evidence>
<feature type="coiled-coil region" evidence="1">
    <location>
        <begin position="449"/>
        <end position="501"/>
    </location>
</feature>
<feature type="region of interest" description="Disordered" evidence="2">
    <location>
        <begin position="149"/>
        <end position="177"/>
    </location>
</feature>
<dbReference type="RefSeq" id="XP_018096405.1">
    <property type="nucleotide sequence ID" value="XM_018240916.1"/>
</dbReference>
<dbReference type="SUPFAM" id="SSF47473">
    <property type="entry name" value="EF-hand"/>
    <property type="match status" value="1"/>
</dbReference>
<dbReference type="Xenbase" id="XB-GENE-17335062">
    <property type="gene designation" value="efcc1.S"/>
</dbReference>
<evidence type="ECO:0000256" key="1">
    <source>
        <dbReference type="SAM" id="Coils"/>
    </source>
</evidence>
<protein>
    <submittedName>
        <fullName evidence="4">EF-hand and coiled-coil domain-containing protein 1</fullName>
    </submittedName>
</protein>
<dbReference type="CTD" id="108704389"/>
<feature type="coiled-coil region" evidence="1">
    <location>
        <begin position="247"/>
        <end position="281"/>
    </location>
</feature>
<dbReference type="AlphaFoldDB" id="A0A8J0U3W0"/>
<feature type="coiled-coil region" evidence="1">
    <location>
        <begin position="313"/>
        <end position="347"/>
    </location>
</feature>
<reference evidence="4" key="1">
    <citation type="submission" date="2025-08" db="UniProtKB">
        <authorList>
            <consortium name="RefSeq"/>
        </authorList>
    </citation>
    <scope>IDENTIFICATION</scope>
    <source>
        <strain evidence="4">J_2021</strain>
        <tissue evidence="4">Erythrocytes</tissue>
    </source>
</reference>
<dbReference type="OrthoDB" id="10054715at2759"/>
<dbReference type="KEGG" id="xla:108704389"/>
<feature type="region of interest" description="Disordered" evidence="2">
    <location>
        <begin position="385"/>
        <end position="413"/>
    </location>
</feature>
<dbReference type="Proteomes" id="UP000186698">
    <property type="component" value="Chromosome 4S"/>
</dbReference>
<proteinExistence type="predicted"/>
<evidence type="ECO:0000313" key="4">
    <source>
        <dbReference type="RefSeq" id="XP_018096405.1"/>
    </source>
</evidence>